<evidence type="ECO:0000259" key="1">
    <source>
        <dbReference type="PROSITE" id="PS51819"/>
    </source>
</evidence>
<protein>
    <submittedName>
        <fullName evidence="2">VOC family protein</fullName>
    </submittedName>
</protein>
<dbReference type="SUPFAM" id="SSF54593">
    <property type="entry name" value="Glyoxalase/Bleomycin resistance protein/Dihydroxybiphenyl dioxygenase"/>
    <property type="match status" value="1"/>
</dbReference>
<gene>
    <name evidence="2" type="ORF">V1633_16835</name>
</gene>
<dbReference type="Gene3D" id="3.10.180.10">
    <property type="entry name" value="2,3-Dihydroxybiphenyl 1,2-Dioxygenase, domain 1"/>
    <property type="match status" value="1"/>
</dbReference>
<comment type="caution">
    <text evidence="2">The sequence shown here is derived from an EMBL/GenBank/DDBJ whole genome shotgun (WGS) entry which is preliminary data.</text>
</comment>
<keyword evidence="3" id="KW-1185">Reference proteome</keyword>
<feature type="domain" description="VOC" evidence="1">
    <location>
        <begin position="5"/>
        <end position="122"/>
    </location>
</feature>
<dbReference type="InterPro" id="IPR037523">
    <property type="entry name" value="VOC_core"/>
</dbReference>
<dbReference type="CDD" id="cd06587">
    <property type="entry name" value="VOC"/>
    <property type="match status" value="1"/>
</dbReference>
<dbReference type="EMBL" id="JAZGQK010000013">
    <property type="protein sequence ID" value="MEE6260158.1"/>
    <property type="molecule type" value="Genomic_DNA"/>
</dbReference>
<dbReference type="InterPro" id="IPR029068">
    <property type="entry name" value="Glyas_Bleomycin-R_OHBP_Dase"/>
</dbReference>
<reference evidence="2 3" key="1">
    <citation type="submission" date="2024-01" db="EMBL/GenBank/DDBJ databases">
        <title>Genome insights into Plantactinospora sonchi sp. nov.</title>
        <authorList>
            <person name="Wang L."/>
        </authorList>
    </citation>
    <scope>NUCLEOTIDE SEQUENCE [LARGE SCALE GENOMIC DNA]</scope>
    <source>
        <strain evidence="2 3">NEAU-QY2</strain>
    </source>
</reference>
<dbReference type="Pfam" id="PF00903">
    <property type="entry name" value="Glyoxalase"/>
    <property type="match status" value="1"/>
</dbReference>
<dbReference type="Proteomes" id="UP001332243">
    <property type="component" value="Unassembled WGS sequence"/>
</dbReference>
<dbReference type="PROSITE" id="PS51819">
    <property type="entry name" value="VOC"/>
    <property type="match status" value="1"/>
</dbReference>
<evidence type="ECO:0000313" key="2">
    <source>
        <dbReference type="EMBL" id="MEE6260158.1"/>
    </source>
</evidence>
<sequence length="134" mass="14157">MTVIGPDFIGLQVRDLEKAAAFYETHLGLERTAGAPPHAIVFATQPIAFALREPLPGVDLDAVAPQPGAGVVVWLGADDAQAVHDELVAHDVPIMVPPSDGPFGRNFIFTDPDGYAITVHDRRGQGPDQQGQAA</sequence>
<proteinExistence type="predicted"/>
<dbReference type="InterPro" id="IPR004360">
    <property type="entry name" value="Glyas_Fos-R_dOase_dom"/>
</dbReference>
<organism evidence="2 3">
    <name type="scientific">Plantactinospora sonchi</name>
    <dbReference type="NCBI Taxonomy" id="1544735"/>
    <lineage>
        <taxon>Bacteria</taxon>
        <taxon>Bacillati</taxon>
        <taxon>Actinomycetota</taxon>
        <taxon>Actinomycetes</taxon>
        <taxon>Micromonosporales</taxon>
        <taxon>Micromonosporaceae</taxon>
        <taxon>Plantactinospora</taxon>
    </lineage>
</organism>
<evidence type="ECO:0000313" key="3">
    <source>
        <dbReference type="Proteomes" id="UP001332243"/>
    </source>
</evidence>
<accession>A0ABU7RUG7</accession>
<name>A0ABU7RUG7_9ACTN</name>